<dbReference type="RefSeq" id="WP_208814618.1">
    <property type="nucleotide sequence ID" value="NZ_WVUH01000141.1"/>
</dbReference>
<dbReference type="SUPFAM" id="SSF53756">
    <property type="entry name" value="UDP-Glycosyltransferase/glycogen phosphorylase"/>
    <property type="match status" value="1"/>
</dbReference>
<evidence type="ECO:0000313" key="2">
    <source>
        <dbReference type="Proteomes" id="UP000823521"/>
    </source>
</evidence>
<dbReference type="EMBL" id="WVUH01000141">
    <property type="protein sequence ID" value="MBO4207721.1"/>
    <property type="molecule type" value="Genomic_DNA"/>
</dbReference>
<gene>
    <name evidence="1" type="ORF">GSF22_17175</name>
</gene>
<protein>
    <submittedName>
        <fullName evidence="1">Glycosyltransferase family 1 protein</fullName>
    </submittedName>
</protein>
<comment type="caution">
    <text evidence="1">The sequence shown here is derived from an EMBL/GenBank/DDBJ whole genome shotgun (WGS) entry which is preliminary data.</text>
</comment>
<dbReference type="Gene3D" id="3.40.50.2000">
    <property type="entry name" value="Glycogen Phosphorylase B"/>
    <property type="match status" value="1"/>
</dbReference>
<evidence type="ECO:0000313" key="1">
    <source>
        <dbReference type="EMBL" id="MBO4207721.1"/>
    </source>
</evidence>
<organism evidence="1 2">
    <name type="scientific">Micromonospora echinofusca</name>
    <dbReference type="NCBI Taxonomy" id="47858"/>
    <lineage>
        <taxon>Bacteria</taxon>
        <taxon>Bacillati</taxon>
        <taxon>Actinomycetota</taxon>
        <taxon>Actinomycetes</taxon>
        <taxon>Micromonosporales</taxon>
        <taxon>Micromonosporaceae</taxon>
        <taxon>Micromonospora</taxon>
    </lineage>
</organism>
<reference evidence="1 2" key="1">
    <citation type="submission" date="2019-12" db="EMBL/GenBank/DDBJ databases">
        <title>Whole genome sequencing of endophytic Actinobacterium Micromonospora sp. MPMI6T.</title>
        <authorList>
            <person name="Evv R."/>
            <person name="Podile A.R."/>
        </authorList>
    </citation>
    <scope>NUCLEOTIDE SEQUENCE [LARGE SCALE GENOMIC DNA]</scope>
    <source>
        <strain evidence="1 2">MPMI6</strain>
    </source>
</reference>
<accession>A0ABS3VT47</accession>
<name>A0ABS3VT47_MICEH</name>
<proteinExistence type="predicted"/>
<keyword evidence="2" id="KW-1185">Reference proteome</keyword>
<dbReference type="Proteomes" id="UP000823521">
    <property type="component" value="Unassembled WGS sequence"/>
</dbReference>
<sequence length="425" mass="44920">MNTAGVPLVLIEPAASSVGGHWFQAAVRLARQCAAEGRACTVVALGGIEPTARAALHRAGARVVGGVGREPSERSLWVASRLLGCVGRLTGRLARHRRLPHQIGVLARCLAEAAALRAGTRRVRTDRSVVVVLSANGALHGLTAALSGSAHIRVVHEVPTTEDRALRLIGRLASAHLNRVRVVCPTEAIRARLAYLFPRLPVGVRPFALSDAEPRLIDAERAAARADFGLQPDDTALALVGGWWPHKDIPTVAAAVARLTRPVCLLVAGHPVDPVVLRDLAAAVNGRVHALSGAAPRWHVRRLYAAADAAIVARRAGVGKESGLIADCAVLGVPLLVSDHDPATTDLLGNRPWVRLFRTADPDDLAAAITDLTLRPLPRPAPGEAAHLGLPTAAATLAFWTDLATDLERTRHNADPASDRRHRAG</sequence>